<name>A0A7R8YYJ0_HERIL</name>
<evidence type="ECO:0000256" key="7">
    <source>
        <dbReference type="ARBA" id="ARBA00022771"/>
    </source>
</evidence>
<evidence type="ECO:0000256" key="3">
    <source>
        <dbReference type="ARBA" id="ARBA00021568"/>
    </source>
</evidence>
<sequence length="134" mass="15292">MTVCITCNVNTTKYKCPLCKAYYCSLPCYTTHKEVPCKATDDETKNVEVPEPRKPMPFKTEDTVDITKLEALEHSEGLRNLLYNPHLRNFLKEVDSAPDAWKAIRSAMQEPLFLEFADECLKIVEPTSGYDDPV</sequence>
<dbReference type="PANTHER" id="PTHR13483">
    <property type="entry name" value="BOX C_D SNORNA PROTEIN 1-RELATED"/>
    <property type="match status" value="1"/>
</dbReference>
<dbReference type="EMBL" id="LR899012">
    <property type="protein sequence ID" value="CAD7089027.1"/>
    <property type="molecule type" value="Genomic_DNA"/>
</dbReference>
<dbReference type="Pfam" id="PF21373">
    <property type="entry name" value="ZNHIT3_C"/>
    <property type="match status" value="1"/>
</dbReference>
<keyword evidence="14" id="KW-1185">Reference proteome</keyword>
<feature type="domain" description="HIT-type" evidence="12">
    <location>
        <begin position="4"/>
        <end position="37"/>
    </location>
</feature>
<dbReference type="FunCoup" id="A0A7R8YYJ0">
    <property type="interactions" value="958"/>
</dbReference>
<dbReference type="PROSITE" id="PS51083">
    <property type="entry name" value="ZF_HIT"/>
    <property type="match status" value="1"/>
</dbReference>
<keyword evidence="6" id="KW-0479">Metal-binding</keyword>
<gene>
    <name evidence="13" type="ORF">HERILL_LOCUS11610</name>
</gene>
<dbReference type="GO" id="GO:0008270">
    <property type="term" value="F:zinc ion binding"/>
    <property type="evidence" value="ECO:0007669"/>
    <property type="project" value="UniProtKB-UniRule"/>
</dbReference>
<dbReference type="GO" id="GO:0000463">
    <property type="term" value="P:maturation of LSU-rRNA from tricistronic rRNA transcript (SSU-rRNA, 5.8S rRNA, LSU-rRNA)"/>
    <property type="evidence" value="ECO:0007669"/>
    <property type="project" value="TreeGrafter"/>
</dbReference>
<protein>
    <recommendedName>
        <fullName evidence="3">Zinc finger HIT domain-containing protein 3</fullName>
    </recommendedName>
</protein>
<dbReference type="GO" id="GO:0000492">
    <property type="term" value="P:box C/D snoRNP assembly"/>
    <property type="evidence" value="ECO:0007669"/>
    <property type="project" value="TreeGrafter"/>
</dbReference>
<evidence type="ECO:0000256" key="2">
    <source>
        <dbReference type="ARBA" id="ARBA00004496"/>
    </source>
</evidence>
<dbReference type="OMA" id="CNEAQSK"/>
<dbReference type="InterPro" id="IPR051639">
    <property type="entry name" value="BCD1"/>
</dbReference>
<dbReference type="SUPFAM" id="SSF144232">
    <property type="entry name" value="HIT/MYND zinc finger-like"/>
    <property type="match status" value="1"/>
</dbReference>
<dbReference type="CDD" id="cd23024">
    <property type="entry name" value="zf-HIT_ZNHIT2-3"/>
    <property type="match status" value="1"/>
</dbReference>
<dbReference type="OrthoDB" id="18412at2759"/>
<dbReference type="GO" id="GO:0070761">
    <property type="term" value="C:pre-snoRNP complex"/>
    <property type="evidence" value="ECO:0007669"/>
    <property type="project" value="TreeGrafter"/>
</dbReference>
<dbReference type="Pfam" id="PF04438">
    <property type="entry name" value="zf-HIT"/>
    <property type="match status" value="1"/>
</dbReference>
<evidence type="ECO:0000256" key="6">
    <source>
        <dbReference type="ARBA" id="ARBA00022723"/>
    </source>
</evidence>
<dbReference type="InParanoid" id="A0A7R8YYJ0"/>
<evidence type="ECO:0000256" key="11">
    <source>
        <dbReference type="PROSITE-ProRule" id="PRU00453"/>
    </source>
</evidence>
<dbReference type="InterPro" id="IPR048371">
    <property type="entry name" value="ZNHIT3_C"/>
</dbReference>
<evidence type="ECO:0000256" key="9">
    <source>
        <dbReference type="ARBA" id="ARBA00023242"/>
    </source>
</evidence>
<evidence type="ECO:0000256" key="10">
    <source>
        <dbReference type="ARBA" id="ARBA00046946"/>
    </source>
</evidence>
<dbReference type="AlphaFoldDB" id="A0A7R8YYJ0"/>
<accession>A0A7R8YYJ0</accession>
<evidence type="ECO:0000256" key="8">
    <source>
        <dbReference type="ARBA" id="ARBA00022833"/>
    </source>
</evidence>
<keyword evidence="5" id="KW-0597">Phosphoprotein</keyword>
<dbReference type="GO" id="GO:0005634">
    <property type="term" value="C:nucleus"/>
    <property type="evidence" value="ECO:0007669"/>
    <property type="project" value="UniProtKB-SubCell"/>
</dbReference>
<dbReference type="GO" id="GO:0005737">
    <property type="term" value="C:cytoplasm"/>
    <property type="evidence" value="ECO:0007669"/>
    <property type="project" value="UniProtKB-SubCell"/>
</dbReference>
<evidence type="ECO:0000256" key="4">
    <source>
        <dbReference type="ARBA" id="ARBA00022490"/>
    </source>
</evidence>
<keyword evidence="4" id="KW-0963">Cytoplasm</keyword>
<evidence type="ECO:0000256" key="1">
    <source>
        <dbReference type="ARBA" id="ARBA00004123"/>
    </source>
</evidence>
<keyword evidence="8" id="KW-0862">Zinc</keyword>
<evidence type="ECO:0000313" key="13">
    <source>
        <dbReference type="EMBL" id="CAD7089027.1"/>
    </source>
</evidence>
<proteinExistence type="predicted"/>
<organism evidence="13 14">
    <name type="scientific">Hermetia illucens</name>
    <name type="common">Black soldier fly</name>
    <dbReference type="NCBI Taxonomy" id="343691"/>
    <lineage>
        <taxon>Eukaryota</taxon>
        <taxon>Metazoa</taxon>
        <taxon>Ecdysozoa</taxon>
        <taxon>Arthropoda</taxon>
        <taxon>Hexapoda</taxon>
        <taxon>Insecta</taxon>
        <taxon>Pterygota</taxon>
        <taxon>Neoptera</taxon>
        <taxon>Endopterygota</taxon>
        <taxon>Diptera</taxon>
        <taxon>Brachycera</taxon>
        <taxon>Stratiomyomorpha</taxon>
        <taxon>Stratiomyidae</taxon>
        <taxon>Hermetiinae</taxon>
        <taxon>Hermetia</taxon>
    </lineage>
</organism>
<reference evidence="13 14" key="1">
    <citation type="submission" date="2020-11" db="EMBL/GenBank/DDBJ databases">
        <authorList>
            <person name="Wallbank WR R."/>
            <person name="Pardo Diaz C."/>
            <person name="Kozak K."/>
            <person name="Martin S."/>
            <person name="Jiggins C."/>
            <person name="Moest M."/>
            <person name="Warren A I."/>
            <person name="Generalovic N T."/>
            <person name="Byers J.R.P. K."/>
            <person name="Montejo-Kovacevich G."/>
            <person name="Yen C E."/>
        </authorList>
    </citation>
    <scope>NUCLEOTIDE SEQUENCE [LARGE SCALE GENOMIC DNA]</scope>
</reference>
<evidence type="ECO:0000313" key="14">
    <source>
        <dbReference type="Proteomes" id="UP000594454"/>
    </source>
</evidence>
<comment type="subcellular location">
    <subcellularLocation>
        <location evidence="2">Cytoplasm</location>
    </subcellularLocation>
    <subcellularLocation>
        <location evidence="1">Nucleus</location>
    </subcellularLocation>
</comment>
<comment type="subunit">
    <text evidence="10">Thyroid receptor interacting proteins (TRIPs) specifically interact with the ligand binding domain of the thyroid receptor (TR). Requires the presence of thyroid hormone for its interaction. Interacts with NUFIP1. Interacts (via HIT-type zinc finger) with the RUVBL1/RUVBL2 complex in the presence of ADP.</text>
</comment>
<dbReference type="PANTHER" id="PTHR13483:SF11">
    <property type="entry name" value="ZINC FINGER HIT DOMAIN-CONTAINING PROTEIN 3"/>
    <property type="match status" value="1"/>
</dbReference>
<dbReference type="Gene3D" id="3.30.60.190">
    <property type="match status" value="1"/>
</dbReference>
<dbReference type="Proteomes" id="UP000594454">
    <property type="component" value="Chromosome 4"/>
</dbReference>
<dbReference type="GO" id="GO:0048254">
    <property type="term" value="P:snoRNA localization"/>
    <property type="evidence" value="ECO:0007669"/>
    <property type="project" value="TreeGrafter"/>
</dbReference>
<keyword evidence="9" id="KW-0539">Nucleus</keyword>
<evidence type="ECO:0000256" key="5">
    <source>
        <dbReference type="ARBA" id="ARBA00022553"/>
    </source>
</evidence>
<evidence type="ECO:0000259" key="12">
    <source>
        <dbReference type="PROSITE" id="PS51083"/>
    </source>
</evidence>
<keyword evidence="7 11" id="KW-0863">Zinc-finger</keyword>
<dbReference type="InterPro" id="IPR007529">
    <property type="entry name" value="Znf_HIT"/>
</dbReference>